<dbReference type="CDD" id="cd03325">
    <property type="entry name" value="D-galactonate_dehydratase"/>
    <property type="match status" value="1"/>
</dbReference>
<evidence type="ECO:0000256" key="2">
    <source>
        <dbReference type="ARBA" id="ARBA00022842"/>
    </source>
</evidence>
<dbReference type="InterPro" id="IPR034593">
    <property type="entry name" value="DgoD-like"/>
</dbReference>
<dbReference type="PROSITE" id="PS00908">
    <property type="entry name" value="MR_MLE_1"/>
    <property type="match status" value="1"/>
</dbReference>
<dbReference type="Proteomes" id="UP001260980">
    <property type="component" value="Unassembled WGS sequence"/>
</dbReference>
<dbReference type="SFLD" id="SFLDS00001">
    <property type="entry name" value="Enolase"/>
    <property type="match status" value="1"/>
</dbReference>
<dbReference type="SUPFAM" id="SSF51604">
    <property type="entry name" value="Enolase C-terminal domain-like"/>
    <property type="match status" value="1"/>
</dbReference>
<dbReference type="InterPro" id="IPR029065">
    <property type="entry name" value="Enolase_C-like"/>
</dbReference>
<accession>A0ABU3RK63</accession>
<dbReference type="Gene3D" id="3.20.20.120">
    <property type="entry name" value="Enolase-like C-terminal domain"/>
    <property type="match status" value="1"/>
</dbReference>
<organism evidence="5 6">
    <name type="scientific">Paenibacillus violae</name>
    <dbReference type="NCBI Taxonomy" id="3077234"/>
    <lineage>
        <taxon>Bacteria</taxon>
        <taxon>Bacillati</taxon>
        <taxon>Bacillota</taxon>
        <taxon>Bacilli</taxon>
        <taxon>Bacillales</taxon>
        <taxon>Paenibacillaceae</taxon>
        <taxon>Paenibacillus</taxon>
    </lineage>
</organism>
<dbReference type="GO" id="GO:0008869">
    <property type="term" value="F:galactonate dehydratase activity"/>
    <property type="evidence" value="ECO:0007669"/>
    <property type="project" value="UniProtKB-EC"/>
</dbReference>
<dbReference type="EC" id="4.2.1.6" evidence="5"/>
<keyword evidence="3 5" id="KW-0456">Lyase</keyword>
<comment type="caution">
    <text evidence="5">The sequence shown here is derived from an EMBL/GenBank/DDBJ whole genome shotgun (WGS) entry which is preliminary data.</text>
</comment>
<dbReference type="InterPro" id="IPR036849">
    <property type="entry name" value="Enolase-like_C_sf"/>
</dbReference>
<evidence type="ECO:0000256" key="3">
    <source>
        <dbReference type="ARBA" id="ARBA00023239"/>
    </source>
</evidence>
<dbReference type="InterPro" id="IPR013342">
    <property type="entry name" value="Mandelate_racemase_C"/>
</dbReference>
<gene>
    <name evidence="5" type="primary">dgoD</name>
    <name evidence="5" type="ORF">RQP52_25750</name>
</gene>
<sequence>MKITKLELFKVPPRWLFLKIETDEGITGWGEPIVEGKADTVAAAVMEMSEQIIGQDPMRIEDMFQVLYRGGFYRGGPILTSAISGIEQALWDIKGKFYNAPIYDLLGGACRDRTRVYSWIGGDRPSDVGLAAKQQVAAGFTAVKMNATEEMHYIDSLSKVDEAIARIAAVREAVGRDVGIGIDFHGRIHKSMAKILVKELEPYRPMFIEEPVLPENNEALREIARHTSCPIATGERMYTRWGFKDLLAQGYVDIIQPDLSHAGGILETRKIAAMAEAYDVAVAPHCPLGPIALASCLQLDTCSPNAFIQEQSLGIHYNQGSDLLDYLKDPAVFQYEDGFVKNLTAPGLGIEINEDKVREMAAIGHTWKNPVWRQADGTVAEW</sequence>
<dbReference type="Gene3D" id="3.30.390.10">
    <property type="entry name" value="Enolase-like, N-terminal domain"/>
    <property type="match status" value="1"/>
</dbReference>
<evidence type="ECO:0000259" key="4">
    <source>
        <dbReference type="SMART" id="SM00922"/>
    </source>
</evidence>
<keyword evidence="1" id="KW-0479">Metal-binding</keyword>
<dbReference type="InterPro" id="IPR018110">
    <property type="entry name" value="Mandel_Rmase/mucon_lact_enz_CS"/>
</dbReference>
<dbReference type="InterPro" id="IPR029017">
    <property type="entry name" value="Enolase-like_N"/>
</dbReference>
<dbReference type="SMART" id="SM00922">
    <property type="entry name" value="MR_MLE"/>
    <property type="match status" value="1"/>
</dbReference>
<dbReference type="InterPro" id="IPR013341">
    <property type="entry name" value="Mandelate_racemase_N_dom"/>
</dbReference>
<evidence type="ECO:0000313" key="6">
    <source>
        <dbReference type="Proteomes" id="UP001260980"/>
    </source>
</evidence>
<reference evidence="5 6" key="1">
    <citation type="submission" date="2023-10" db="EMBL/GenBank/DDBJ databases">
        <title>Paenibacillus strain PFR10 Genome sequencing and assembly.</title>
        <authorList>
            <person name="Kim I."/>
        </authorList>
    </citation>
    <scope>NUCLEOTIDE SEQUENCE [LARGE SCALE GENOMIC DNA]</scope>
    <source>
        <strain evidence="5 6">PFR10</strain>
    </source>
</reference>
<evidence type="ECO:0000256" key="1">
    <source>
        <dbReference type="ARBA" id="ARBA00022723"/>
    </source>
</evidence>
<feature type="domain" description="Mandelate racemase/muconate lactonizing enzyme C-terminal" evidence="4">
    <location>
        <begin position="125"/>
        <end position="230"/>
    </location>
</feature>
<dbReference type="PANTHER" id="PTHR48080:SF2">
    <property type="entry name" value="D-GALACTONATE DEHYDRATASE"/>
    <property type="match status" value="1"/>
</dbReference>
<name>A0ABU3RK63_9BACL</name>
<evidence type="ECO:0000313" key="5">
    <source>
        <dbReference type="EMBL" id="MDU0204498.1"/>
    </source>
</evidence>
<dbReference type="NCBIfam" id="NF010624">
    <property type="entry name" value="PRK14017.1"/>
    <property type="match status" value="1"/>
</dbReference>
<dbReference type="PROSITE" id="PS00909">
    <property type="entry name" value="MR_MLE_2"/>
    <property type="match status" value="1"/>
</dbReference>
<dbReference type="PANTHER" id="PTHR48080">
    <property type="entry name" value="D-GALACTONATE DEHYDRATASE-RELATED"/>
    <property type="match status" value="1"/>
</dbReference>
<dbReference type="EMBL" id="JAWCUD010000010">
    <property type="protein sequence ID" value="MDU0204498.1"/>
    <property type="molecule type" value="Genomic_DNA"/>
</dbReference>
<proteinExistence type="predicted"/>
<dbReference type="SFLD" id="SFLDG00179">
    <property type="entry name" value="mandelate_racemase"/>
    <property type="match status" value="1"/>
</dbReference>
<dbReference type="Pfam" id="PF02746">
    <property type="entry name" value="MR_MLE_N"/>
    <property type="match status" value="1"/>
</dbReference>
<dbReference type="SUPFAM" id="SSF54826">
    <property type="entry name" value="Enolase N-terminal domain-like"/>
    <property type="match status" value="1"/>
</dbReference>
<keyword evidence="2" id="KW-0460">Magnesium</keyword>
<dbReference type="InterPro" id="IPR023592">
    <property type="entry name" value="Galactonate_deHydtase"/>
</dbReference>
<protein>
    <submittedName>
        <fullName evidence="5">Galactonate dehydratase</fullName>
        <ecNumber evidence="5">4.2.1.6</ecNumber>
    </submittedName>
</protein>
<keyword evidence="6" id="KW-1185">Reference proteome</keyword>
<dbReference type="SFLD" id="SFLDF00003">
    <property type="entry name" value="D-galactonate_dehydratase"/>
    <property type="match status" value="1"/>
</dbReference>
<dbReference type="RefSeq" id="WP_315954488.1">
    <property type="nucleotide sequence ID" value="NZ_JAWCUD010000010.1"/>
</dbReference>
<dbReference type="Pfam" id="PF13378">
    <property type="entry name" value="MR_MLE_C"/>
    <property type="match status" value="1"/>
</dbReference>